<gene>
    <name evidence="3" type="ORF">GXM_03525</name>
</gene>
<dbReference type="InterPro" id="IPR053167">
    <property type="entry name" value="Spore_coat_component"/>
</dbReference>
<feature type="signal peptide" evidence="1">
    <location>
        <begin position="1"/>
        <end position="23"/>
    </location>
</feature>
<evidence type="ECO:0000313" key="3">
    <source>
        <dbReference type="EMBL" id="QFS46045.1"/>
    </source>
</evidence>
<feature type="domain" description="Spore coat protein U/FanG" evidence="2">
    <location>
        <begin position="27"/>
        <end position="166"/>
    </location>
</feature>
<feature type="chain" id="PRO_5024918680" evidence="1">
    <location>
        <begin position="24"/>
        <end position="170"/>
    </location>
</feature>
<evidence type="ECO:0000259" key="2">
    <source>
        <dbReference type="Pfam" id="PF05229"/>
    </source>
</evidence>
<evidence type="ECO:0000313" key="4">
    <source>
        <dbReference type="Proteomes" id="UP000326678"/>
    </source>
</evidence>
<evidence type="ECO:0000256" key="1">
    <source>
        <dbReference type="SAM" id="SignalP"/>
    </source>
</evidence>
<dbReference type="PANTHER" id="PTHR37089:SF3">
    <property type="entry name" value="EXPORTED PROTEIN"/>
    <property type="match status" value="1"/>
</dbReference>
<name>A0A5P8W001_9NOSO</name>
<dbReference type="EMBL" id="CP045226">
    <property type="protein sequence ID" value="QFS46045.1"/>
    <property type="molecule type" value="Genomic_DNA"/>
</dbReference>
<dbReference type="SMART" id="SM00972">
    <property type="entry name" value="SCPU"/>
    <property type="match status" value="1"/>
</dbReference>
<protein>
    <submittedName>
        <fullName evidence="3">SCPU domain-containing protein</fullName>
    </submittedName>
</protein>
<dbReference type="AlphaFoldDB" id="A0A5P8W001"/>
<dbReference type="Proteomes" id="UP000326678">
    <property type="component" value="Chromosome Gxm1"/>
</dbReference>
<accession>A0A5P8W001</accession>
<dbReference type="Pfam" id="PF05229">
    <property type="entry name" value="SCPU"/>
    <property type="match status" value="1"/>
</dbReference>
<keyword evidence="4" id="KW-1185">Reference proteome</keyword>
<dbReference type="KEGG" id="nsh:GXM_03525"/>
<dbReference type="InterPro" id="IPR007893">
    <property type="entry name" value="Spore_coat_U/FanG"/>
</dbReference>
<dbReference type="RefSeq" id="WP_152589281.1">
    <property type="nucleotide sequence ID" value="NZ_CP045226.1"/>
</dbReference>
<dbReference type="PANTHER" id="PTHR37089">
    <property type="entry name" value="PROTEIN U-RELATED"/>
    <property type="match status" value="1"/>
</dbReference>
<sequence>MMLRRFALASVLLIASSAAPAMAQTATSPLGVSATVIANCTISTTAVAFGNYDPIVTNASAAKANTAGSITTTCTNGSTVGVRLGQGANAAGGSTDDVPLRQMINGANVLGYSLYQDAGLATIWGNTAATDLPLTGSGIAQITPIFGSITGGQNKPAGSYTDTVVAAVDF</sequence>
<keyword evidence="1" id="KW-0732">Signal</keyword>
<organism evidence="3 4">
    <name type="scientific">Nostoc sphaeroides CCNUC1</name>
    <dbReference type="NCBI Taxonomy" id="2653204"/>
    <lineage>
        <taxon>Bacteria</taxon>
        <taxon>Bacillati</taxon>
        <taxon>Cyanobacteriota</taxon>
        <taxon>Cyanophyceae</taxon>
        <taxon>Nostocales</taxon>
        <taxon>Nostocaceae</taxon>
        <taxon>Nostoc</taxon>
    </lineage>
</organism>
<reference evidence="3 4" key="1">
    <citation type="submission" date="2019-10" db="EMBL/GenBank/DDBJ databases">
        <title>Genomic and transcriptomic insights into the perfect genentic adaptation of a filamentous nitrogen-fixing cyanobacterium to rice fields.</title>
        <authorList>
            <person name="Chen Z."/>
        </authorList>
    </citation>
    <scope>NUCLEOTIDE SEQUENCE [LARGE SCALE GENOMIC DNA]</scope>
    <source>
        <strain evidence="3">CCNUC1</strain>
    </source>
</reference>
<proteinExistence type="predicted"/>